<feature type="compositionally biased region" description="Low complexity" evidence="1">
    <location>
        <begin position="8"/>
        <end position="17"/>
    </location>
</feature>
<accession>A0A6J4HLU1</accession>
<protein>
    <submittedName>
        <fullName evidence="2">Uncharacterized protein</fullName>
    </submittedName>
</protein>
<sequence>MLALAGCGPARDAARNGPPRRRPAAQRQGPILRESRGLYSAGAPRFQTQSRLVMPAPDR</sequence>
<name>A0A6J4HLU1_9PROT</name>
<dbReference type="AlphaFoldDB" id="A0A6J4HLU1"/>
<organism evidence="2">
    <name type="scientific">uncultured Acetobacteraceae bacterium</name>
    <dbReference type="NCBI Taxonomy" id="169975"/>
    <lineage>
        <taxon>Bacteria</taxon>
        <taxon>Pseudomonadati</taxon>
        <taxon>Pseudomonadota</taxon>
        <taxon>Alphaproteobacteria</taxon>
        <taxon>Acetobacterales</taxon>
        <taxon>Acetobacteraceae</taxon>
        <taxon>environmental samples</taxon>
    </lineage>
</organism>
<reference evidence="2" key="1">
    <citation type="submission" date="2020-02" db="EMBL/GenBank/DDBJ databases">
        <authorList>
            <person name="Meier V. D."/>
        </authorList>
    </citation>
    <scope>NUCLEOTIDE SEQUENCE</scope>
    <source>
        <strain evidence="2">AVDCRST_MAG08</strain>
    </source>
</reference>
<dbReference type="EMBL" id="CADCTG010000092">
    <property type="protein sequence ID" value="CAA9224867.1"/>
    <property type="molecule type" value="Genomic_DNA"/>
</dbReference>
<feature type="region of interest" description="Disordered" evidence="1">
    <location>
        <begin position="1"/>
        <end position="59"/>
    </location>
</feature>
<evidence type="ECO:0000256" key="1">
    <source>
        <dbReference type="SAM" id="MobiDB-lite"/>
    </source>
</evidence>
<gene>
    <name evidence="2" type="ORF">AVDCRST_MAG08-864</name>
</gene>
<proteinExistence type="predicted"/>
<evidence type="ECO:0000313" key="2">
    <source>
        <dbReference type="EMBL" id="CAA9224867.1"/>
    </source>
</evidence>